<feature type="compositionally biased region" description="Polar residues" evidence="1">
    <location>
        <begin position="875"/>
        <end position="888"/>
    </location>
</feature>
<feature type="region of interest" description="Disordered" evidence="1">
    <location>
        <begin position="182"/>
        <end position="301"/>
    </location>
</feature>
<evidence type="ECO:0000256" key="1">
    <source>
        <dbReference type="SAM" id="MobiDB-lite"/>
    </source>
</evidence>
<feature type="compositionally biased region" description="Low complexity" evidence="1">
    <location>
        <begin position="895"/>
        <end position="905"/>
    </location>
</feature>
<dbReference type="AlphaFoldDB" id="A0A0S4JG74"/>
<feature type="region of interest" description="Disordered" evidence="1">
    <location>
        <begin position="477"/>
        <end position="525"/>
    </location>
</feature>
<protein>
    <submittedName>
        <fullName evidence="2">Uncharacterized protein</fullName>
    </submittedName>
</protein>
<gene>
    <name evidence="2" type="ORF">BSAL_19525</name>
</gene>
<dbReference type="Proteomes" id="UP000051952">
    <property type="component" value="Unassembled WGS sequence"/>
</dbReference>
<feature type="compositionally biased region" description="Polar residues" evidence="1">
    <location>
        <begin position="477"/>
        <end position="486"/>
    </location>
</feature>
<feature type="region of interest" description="Disordered" evidence="1">
    <location>
        <begin position="129"/>
        <end position="149"/>
    </location>
</feature>
<evidence type="ECO:0000313" key="3">
    <source>
        <dbReference type="Proteomes" id="UP000051952"/>
    </source>
</evidence>
<organism evidence="2 3">
    <name type="scientific">Bodo saltans</name>
    <name type="common">Flagellated protozoan</name>
    <dbReference type="NCBI Taxonomy" id="75058"/>
    <lineage>
        <taxon>Eukaryota</taxon>
        <taxon>Discoba</taxon>
        <taxon>Euglenozoa</taxon>
        <taxon>Kinetoplastea</taxon>
        <taxon>Metakinetoplastina</taxon>
        <taxon>Eubodonida</taxon>
        <taxon>Bodonidae</taxon>
        <taxon>Bodo</taxon>
    </lineage>
</organism>
<sequence>MADIETGATPLVEANEVASQSVLPDITPQRVEDVTAAPSEAQRELEYFESVVRTATFADESCERCALREAAGDACPSLAVGASDGDGCAMKTEDQLHHIEDVTRYSIGNVEIKEREYIVAAWRVATDAQSSDDEGEQHAAAVGHTVPSSDDTKAIVASVVPEEAIATSEVPVTEELGAVGAESAAHNGGAPSSASDEITVQQEAQVSVEPSSRKSEEPSSSLTNRNVETDAAAAAPSDPSAQPTTADAAGSLGEGHHHDEAPDPSLWLPMPHHDETEPTTPYTDAPASVGSTAPSLAPPQPGDIEAAILQMIVQMEDMVRCIVVQDEGDAIVALLETCYSITALQQFHEGVLVLSEEETQRRYVVSAEEGYAWYSMEVDVAEAPTPSLVAANGVTVDDASTEAEPTMEMVMEHVVDAVEEPHHAEGTEVSEALLVEEVVEVLWRFVVDLRNEITEEELEMRDVLSIEMELDRDEIASNTRYVPNSPRQHDPNDADQGRYDNDDDDYEERDRPELQNVTSSSVNPNERLNETLLLQIDAAEQYERQALSKLRGLMWRYTEMAGDRITAAQAADMSDEKELSDSVRSLGSVVMCVLLEWEETMAAVWLSDARSHASPPVPPSSEGGPHSHYYRAPGLLQLQLTEESEPALLLEDAAETAGNESVARMRGNHDDEHGIYEDNDTGDGVAVPDAANLGRVTSAPLYSHNDNDGEELPSRELSDDEVEAAYRAVQQQQTVRDNIHRRQDLDDDESIERELLVLAADEERRGIVYFYASCVSEEYDWNLGGYMLKMKRVPLLEPYRPILPNSQSATPTEGALRALVKPRERHLPQHLRAPVPLSRAPSRTITNAMPLNFHPSPPNGATPRFSRQGHKEHASMTSPYSSTLSPSQIGGGDNRSTSRSISRITDLMPSNQEGSPRWRQYRTHPNPAAP</sequence>
<dbReference type="EMBL" id="CYKH01001710">
    <property type="protein sequence ID" value="CUG89140.1"/>
    <property type="molecule type" value="Genomic_DNA"/>
</dbReference>
<name>A0A0S4JG74_BODSA</name>
<feature type="region of interest" description="Disordered" evidence="1">
    <location>
        <begin position="657"/>
        <end position="719"/>
    </location>
</feature>
<reference evidence="3" key="1">
    <citation type="submission" date="2015-09" db="EMBL/GenBank/DDBJ databases">
        <authorList>
            <consortium name="Pathogen Informatics"/>
        </authorList>
    </citation>
    <scope>NUCLEOTIDE SEQUENCE [LARGE SCALE GENOMIC DNA]</scope>
    <source>
        <strain evidence="3">Lake Konstanz</strain>
    </source>
</reference>
<keyword evidence="3" id="KW-1185">Reference proteome</keyword>
<feature type="compositionally biased region" description="Polar residues" evidence="1">
    <location>
        <begin position="190"/>
        <end position="205"/>
    </location>
</feature>
<feature type="compositionally biased region" description="Polar residues" evidence="1">
    <location>
        <begin position="515"/>
        <end position="525"/>
    </location>
</feature>
<proteinExistence type="predicted"/>
<evidence type="ECO:0000313" key="2">
    <source>
        <dbReference type="EMBL" id="CUG89140.1"/>
    </source>
</evidence>
<feature type="compositionally biased region" description="Low complexity" evidence="1">
    <location>
        <begin position="229"/>
        <end position="246"/>
    </location>
</feature>
<dbReference type="VEuPathDB" id="TriTrypDB:BSAL_19525"/>
<feature type="compositionally biased region" description="Basic and acidic residues" evidence="1">
    <location>
        <begin position="667"/>
        <end position="676"/>
    </location>
</feature>
<feature type="region of interest" description="Disordered" evidence="1">
    <location>
        <begin position="847"/>
        <end position="930"/>
    </location>
</feature>
<feature type="region of interest" description="Disordered" evidence="1">
    <location>
        <begin position="610"/>
        <end position="630"/>
    </location>
</feature>
<accession>A0A0S4JG74</accession>
<feature type="compositionally biased region" description="Basic and acidic residues" evidence="1">
    <location>
        <begin position="487"/>
        <end position="500"/>
    </location>
</feature>